<dbReference type="InterPro" id="IPR019448">
    <property type="entry name" value="NT-C2"/>
</dbReference>
<evidence type="ECO:0000313" key="3">
    <source>
        <dbReference type="EMBL" id="SSD58540.1"/>
    </source>
</evidence>
<feature type="domain" description="C2 NT-type" evidence="2">
    <location>
        <begin position="3"/>
        <end position="254"/>
    </location>
</feature>
<evidence type="ECO:0000313" key="4">
    <source>
        <dbReference type="Proteomes" id="UP000262825"/>
    </source>
</evidence>
<dbReference type="EMBL" id="UFAJ01000022">
    <property type="protein sequence ID" value="SSD58540.1"/>
    <property type="molecule type" value="Genomic_DNA"/>
</dbReference>
<protein>
    <recommendedName>
        <fullName evidence="2">C2 NT-type domain-containing protein</fullName>
    </recommendedName>
</protein>
<dbReference type="AlphaFoldDB" id="A0A376B334"/>
<dbReference type="Pfam" id="PF10358">
    <property type="entry name" value="NT-C2"/>
    <property type="match status" value="2"/>
</dbReference>
<name>A0A376B334_9ASCO</name>
<feature type="compositionally biased region" description="Acidic residues" evidence="1">
    <location>
        <begin position="632"/>
        <end position="643"/>
    </location>
</feature>
<feature type="region of interest" description="Disordered" evidence="1">
    <location>
        <begin position="319"/>
        <end position="375"/>
    </location>
</feature>
<feature type="region of interest" description="Disordered" evidence="1">
    <location>
        <begin position="164"/>
        <end position="186"/>
    </location>
</feature>
<evidence type="ECO:0000259" key="2">
    <source>
        <dbReference type="PROSITE" id="PS51840"/>
    </source>
</evidence>
<dbReference type="PANTHER" id="PTHR21456:SF1">
    <property type="entry name" value="C2 NT-TYPE DOMAIN-CONTAINING PROTEIN"/>
    <property type="match status" value="1"/>
</dbReference>
<reference evidence="4" key="1">
    <citation type="submission" date="2018-06" db="EMBL/GenBank/DDBJ databases">
        <authorList>
            <person name="Guldener U."/>
        </authorList>
    </citation>
    <scope>NUCLEOTIDE SEQUENCE [LARGE SCALE GENOMIC DNA]</scope>
    <source>
        <strain evidence="4">UTAD17</strain>
    </source>
</reference>
<dbReference type="InterPro" id="IPR039931">
    <property type="entry name" value="EEIG1/2-like"/>
</dbReference>
<sequence length="662" mass="74982">MFGSKNKSRRPKFLFRFHINELTNIPQSFGYCYIKWSIKDGNGSSSSGGFSPSSPTPSSAARVLSITHSHQYKGATPKVLVKNHRARWNYSLDKPLQVKLNVDKQHKLEDKILLLEVYFEFLENTLLEEEEANNTNNGKHNVRNPRTSESFRKLVSQGTLNDFDNEMEKRNNNNNHSHLGSAPTSSTLASIGSSSVVSAKIGHSNKVTGKILLGSISINISEYVNEEENAQSNRFLLQKSKVNSILSITCQMELIRGSYDDFDAPHTFSSGQLPSTFKAANQAANVANNYNNNINPMHNSAAHMETELAIDAGSSIIDFPNHHNENNNNNNNNNNISHRDRRSMDLQTHRRTVSNVSTSSNKSHDGRLRRNGSTRLSINLCNNTSGNSSIKSPYQNELTQHKRKNNNGKHSLQHQFNTKSIESNKNEFTNSVLEKLYEKTYQIPWDPRPGEYTPKECIENIFEGGDGWAKNDNGVDLIDLQALRLSELESIEDYKMQAAYNLSYPNLFIKGVGSPLNNSTIQNDYLRSQITDDNNINNDASSTDQLNKFLAYNQLNSDTNSITTMNNNSDPDGDSTLDYTTMDSKEYMEKRLNWRNRQFGNIPRAKTFGTTHLQKNTFPNNKNDYETTFSDDTTDNNGDFDTDYEDEVLRDNRSWTISRILQ</sequence>
<keyword evidence="4" id="KW-1185">Reference proteome</keyword>
<evidence type="ECO:0000256" key="1">
    <source>
        <dbReference type="SAM" id="MobiDB-lite"/>
    </source>
</evidence>
<feature type="region of interest" description="Disordered" evidence="1">
    <location>
        <begin position="616"/>
        <end position="643"/>
    </location>
</feature>
<dbReference type="VEuPathDB" id="FungiDB:SCODWIG_00301"/>
<dbReference type="Proteomes" id="UP000262825">
    <property type="component" value="Unassembled WGS sequence"/>
</dbReference>
<organism evidence="3 4">
    <name type="scientific">Saccharomycodes ludwigii</name>
    <dbReference type="NCBI Taxonomy" id="36035"/>
    <lineage>
        <taxon>Eukaryota</taxon>
        <taxon>Fungi</taxon>
        <taxon>Dikarya</taxon>
        <taxon>Ascomycota</taxon>
        <taxon>Saccharomycotina</taxon>
        <taxon>Saccharomycetes</taxon>
        <taxon>Saccharomycodales</taxon>
        <taxon>Saccharomycodaceae</taxon>
        <taxon>Saccharomycodes</taxon>
    </lineage>
</organism>
<dbReference type="PROSITE" id="PS51840">
    <property type="entry name" value="C2_NT"/>
    <property type="match status" value="1"/>
</dbReference>
<gene>
    <name evidence="3" type="ORF">SCODWIG_00301</name>
</gene>
<proteinExistence type="predicted"/>
<accession>A0A376B334</accession>
<feature type="compositionally biased region" description="Low complexity" evidence="1">
    <location>
        <begin position="326"/>
        <end position="335"/>
    </location>
</feature>
<dbReference type="PANTHER" id="PTHR21456">
    <property type="entry name" value="FAMILY WITH SEQUENCE SIMILARITY 102"/>
    <property type="match status" value="1"/>
</dbReference>